<proteinExistence type="predicted"/>
<reference evidence="3 4" key="1">
    <citation type="submission" date="2019-06" db="EMBL/GenBank/DDBJ databases">
        <title>Sequencing the genomes of 1000 actinobacteria strains.</title>
        <authorList>
            <person name="Klenk H.-P."/>
        </authorList>
    </citation>
    <scope>NUCLEOTIDE SEQUENCE [LARGE SCALE GENOMIC DNA]</scope>
    <source>
        <strain evidence="3 4">DSM 45511</strain>
    </source>
</reference>
<dbReference type="RefSeq" id="WP_142102028.1">
    <property type="nucleotide sequence ID" value="NZ_VFPH01000001.1"/>
</dbReference>
<dbReference type="Pfam" id="PF01243">
    <property type="entry name" value="PNPOx_N"/>
    <property type="match status" value="1"/>
</dbReference>
<evidence type="ECO:0000259" key="2">
    <source>
        <dbReference type="Pfam" id="PF01243"/>
    </source>
</evidence>
<gene>
    <name evidence="3" type="ORF">FB388_3434</name>
</gene>
<name>A0A543GIX4_9PSEU</name>
<dbReference type="GO" id="GO:0070967">
    <property type="term" value="F:coenzyme F420 binding"/>
    <property type="evidence" value="ECO:0007669"/>
    <property type="project" value="TreeGrafter"/>
</dbReference>
<keyword evidence="4" id="KW-1185">Reference proteome</keyword>
<dbReference type="Proteomes" id="UP000319818">
    <property type="component" value="Unassembled WGS sequence"/>
</dbReference>
<dbReference type="GO" id="GO:0005829">
    <property type="term" value="C:cytosol"/>
    <property type="evidence" value="ECO:0007669"/>
    <property type="project" value="TreeGrafter"/>
</dbReference>
<dbReference type="InterPro" id="IPR052019">
    <property type="entry name" value="F420H2_bilvrd_red/Heme_oxyg"/>
</dbReference>
<dbReference type="PANTHER" id="PTHR35176">
    <property type="entry name" value="HEME OXYGENASE HI_0854-RELATED"/>
    <property type="match status" value="1"/>
</dbReference>
<dbReference type="EMBL" id="VFPH01000001">
    <property type="protein sequence ID" value="TQM46029.1"/>
    <property type="molecule type" value="Genomic_DNA"/>
</dbReference>
<dbReference type="InterPro" id="IPR012349">
    <property type="entry name" value="Split_barrel_FMN-bd"/>
</dbReference>
<evidence type="ECO:0000256" key="1">
    <source>
        <dbReference type="ARBA" id="ARBA00023002"/>
    </source>
</evidence>
<accession>A0A543GIX4</accession>
<keyword evidence="1" id="KW-0560">Oxidoreductase</keyword>
<protein>
    <submittedName>
        <fullName evidence="3">General stress protein 26</fullName>
    </submittedName>
</protein>
<dbReference type="InterPro" id="IPR011576">
    <property type="entry name" value="Pyridox_Oxase_N"/>
</dbReference>
<dbReference type="AlphaFoldDB" id="A0A543GIX4"/>
<evidence type="ECO:0000313" key="4">
    <source>
        <dbReference type="Proteomes" id="UP000319818"/>
    </source>
</evidence>
<evidence type="ECO:0000313" key="3">
    <source>
        <dbReference type="EMBL" id="TQM46029.1"/>
    </source>
</evidence>
<dbReference type="GO" id="GO:0016627">
    <property type="term" value="F:oxidoreductase activity, acting on the CH-CH group of donors"/>
    <property type="evidence" value="ECO:0007669"/>
    <property type="project" value="TreeGrafter"/>
</dbReference>
<dbReference type="OrthoDB" id="7058606at2"/>
<sequence>MSSTTSNAELTAADREFLATPRIGFLTVAGGKGLPEPRPVWFEVADDGTVQLFSLNTSPKVRRVQQDPRASLVAANGVGEPENWIAISGTATIEEDGAGELAERLGARYWDLDDPEKAAALTSMVEADLVRIVIRPERISRYGG</sequence>
<dbReference type="PANTHER" id="PTHR35176:SF6">
    <property type="entry name" value="HEME OXYGENASE HI_0854-RELATED"/>
    <property type="match status" value="1"/>
</dbReference>
<feature type="domain" description="Pyridoxamine 5'-phosphate oxidase N-terminal" evidence="2">
    <location>
        <begin position="11"/>
        <end position="139"/>
    </location>
</feature>
<dbReference type="SUPFAM" id="SSF50475">
    <property type="entry name" value="FMN-binding split barrel"/>
    <property type="match status" value="1"/>
</dbReference>
<dbReference type="Gene3D" id="2.30.110.10">
    <property type="entry name" value="Electron Transport, Fmn-binding Protein, Chain A"/>
    <property type="match status" value="1"/>
</dbReference>
<comment type="caution">
    <text evidence="3">The sequence shown here is derived from an EMBL/GenBank/DDBJ whole genome shotgun (WGS) entry which is preliminary data.</text>
</comment>
<organism evidence="3 4">
    <name type="scientific">Pseudonocardia cypriaca</name>
    <dbReference type="NCBI Taxonomy" id="882449"/>
    <lineage>
        <taxon>Bacteria</taxon>
        <taxon>Bacillati</taxon>
        <taxon>Actinomycetota</taxon>
        <taxon>Actinomycetes</taxon>
        <taxon>Pseudonocardiales</taxon>
        <taxon>Pseudonocardiaceae</taxon>
        <taxon>Pseudonocardia</taxon>
    </lineage>
</organism>